<dbReference type="SUPFAM" id="SSF55729">
    <property type="entry name" value="Acyl-CoA N-acyltransferases (Nat)"/>
    <property type="match status" value="1"/>
</dbReference>
<dbReference type="EMBL" id="JBHTBJ010000002">
    <property type="protein sequence ID" value="MFC7273465.1"/>
    <property type="molecule type" value="Genomic_DNA"/>
</dbReference>
<dbReference type="PANTHER" id="PTHR43415">
    <property type="entry name" value="SPERMIDINE N(1)-ACETYLTRANSFERASE"/>
    <property type="match status" value="1"/>
</dbReference>
<dbReference type="Proteomes" id="UP001596548">
    <property type="component" value="Unassembled WGS sequence"/>
</dbReference>
<dbReference type="Gene3D" id="3.40.630.30">
    <property type="match status" value="1"/>
</dbReference>
<dbReference type="PROSITE" id="PS51186">
    <property type="entry name" value="GNAT"/>
    <property type="match status" value="1"/>
</dbReference>
<dbReference type="InterPro" id="IPR000182">
    <property type="entry name" value="GNAT_dom"/>
</dbReference>
<dbReference type="Pfam" id="PF13302">
    <property type="entry name" value="Acetyltransf_3"/>
    <property type="match status" value="1"/>
</dbReference>
<evidence type="ECO:0000313" key="3">
    <source>
        <dbReference type="Proteomes" id="UP001596548"/>
    </source>
</evidence>
<sequence>MNPFTGERIRLRELREEDLTELVAWWQDPDVMVTQTAGPYHPRPAEPIAEQFRTWNRNAGTDAGFTVVNLAEGTVLGHVALFGADAHNRTATFAIIIGPPHQGRGYGAEATRLMVRYGFTELGLHRIQLVVTGFNERAIHTYAKAGFVEEGRDREAVFRAGKWHDQVRMGILDREWWAANEA</sequence>
<keyword evidence="2" id="KW-0808">Transferase</keyword>
<dbReference type="InterPro" id="IPR016181">
    <property type="entry name" value="Acyl_CoA_acyltransferase"/>
</dbReference>
<accession>A0ABW2HLU6</accession>
<dbReference type="RefSeq" id="WP_378964991.1">
    <property type="nucleotide sequence ID" value="NZ_JBHTBJ010000002.1"/>
</dbReference>
<protein>
    <submittedName>
        <fullName evidence="2">GNAT family N-acetyltransferase</fullName>
        <ecNumber evidence="2">2.3.-.-</ecNumber>
    </submittedName>
</protein>
<name>A0ABW2HLU6_9ACTN</name>
<reference evidence="3" key="1">
    <citation type="journal article" date="2019" name="Int. J. Syst. Evol. Microbiol.">
        <title>The Global Catalogue of Microorganisms (GCM) 10K type strain sequencing project: providing services to taxonomists for standard genome sequencing and annotation.</title>
        <authorList>
            <consortium name="The Broad Institute Genomics Platform"/>
            <consortium name="The Broad Institute Genome Sequencing Center for Infectious Disease"/>
            <person name="Wu L."/>
            <person name="Ma J."/>
        </authorList>
    </citation>
    <scope>NUCLEOTIDE SEQUENCE [LARGE SCALE GENOMIC DNA]</scope>
    <source>
        <strain evidence="3">XZYJT-10</strain>
    </source>
</reference>
<keyword evidence="3" id="KW-1185">Reference proteome</keyword>
<dbReference type="PANTHER" id="PTHR43415:SF3">
    <property type="entry name" value="GNAT-FAMILY ACETYLTRANSFERASE"/>
    <property type="match status" value="1"/>
</dbReference>
<gene>
    <name evidence="2" type="ORF">ACFQS1_05685</name>
</gene>
<proteinExistence type="predicted"/>
<evidence type="ECO:0000313" key="2">
    <source>
        <dbReference type="EMBL" id="MFC7273465.1"/>
    </source>
</evidence>
<feature type="domain" description="N-acetyltransferase" evidence="1">
    <location>
        <begin position="9"/>
        <end position="174"/>
    </location>
</feature>
<comment type="caution">
    <text evidence="2">The sequence shown here is derived from an EMBL/GenBank/DDBJ whole genome shotgun (WGS) entry which is preliminary data.</text>
</comment>
<organism evidence="2 3">
    <name type="scientific">Paractinoplanes rhizophilus</name>
    <dbReference type="NCBI Taxonomy" id="1416877"/>
    <lineage>
        <taxon>Bacteria</taxon>
        <taxon>Bacillati</taxon>
        <taxon>Actinomycetota</taxon>
        <taxon>Actinomycetes</taxon>
        <taxon>Micromonosporales</taxon>
        <taxon>Micromonosporaceae</taxon>
        <taxon>Paractinoplanes</taxon>
    </lineage>
</organism>
<keyword evidence="2" id="KW-0012">Acyltransferase</keyword>
<dbReference type="GO" id="GO:0016746">
    <property type="term" value="F:acyltransferase activity"/>
    <property type="evidence" value="ECO:0007669"/>
    <property type="project" value="UniProtKB-KW"/>
</dbReference>
<evidence type="ECO:0000259" key="1">
    <source>
        <dbReference type="PROSITE" id="PS51186"/>
    </source>
</evidence>
<dbReference type="EC" id="2.3.-.-" evidence="2"/>